<dbReference type="EMBL" id="CP025682">
    <property type="protein sequence ID" value="AUN95694.1"/>
    <property type="molecule type" value="Genomic_DNA"/>
</dbReference>
<feature type="transmembrane region" description="Helical" evidence="1">
    <location>
        <begin position="201"/>
        <end position="224"/>
    </location>
</feature>
<reference evidence="2 3" key="1">
    <citation type="submission" date="2018-01" db="EMBL/GenBank/DDBJ databases">
        <authorList>
            <person name="Fu G.-Y."/>
        </authorList>
    </citation>
    <scope>NUCLEOTIDE SEQUENCE [LARGE SCALE GENOMIC DNA]</scope>
    <source>
        <strain evidence="2 3">SY39</strain>
    </source>
</reference>
<proteinExistence type="predicted"/>
<dbReference type="Proteomes" id="UP000242205">
    <property type="component" value="Chromosome"/>
</dbReference>
<keyword evidence="3" id="KW-1185">Reference proteome</keyword>
<evidence type="ECO:0000313" key="2">
    <source>
        <dbReference type="EMBL" id="AUN95694.1"/>
    </source>
</evidence>
<name>A0A2I6S8V5_9RHOO</name>
<dbReference type="AlphaFoldDB" id="A0A2I6S8V5"/>
<sequence>MNAALQRLRSLGPAPAAFFGSLLLSAIALATNTLNRDGMLYVRTAEAYLAGGLEAARESFDWLFLPILMAWGSRLTGLGPEAVGQLFNALFMAGTCALLVSCVGRRQPELAWWACLAVLSVIGINEYRHELLREYGCWFFALLAFRLALDWDARPGWLGALAVQAALLVAALFRSEALVLFAALAAWQAASAAPGQRLRRVAMIAGLPALSGLALLWAWSAGLLDGRLAMDLGRFSLERFDAKAAVLASTLVNWAEGNAGFILLAGSLALVPFELVQKLGPFVLPLIFLMHARAVRSSASRHALFAWGFAAHLPVLCVFVADLQFLAGRYVGLSLLMLVPFVAAGLFRFTGRWPGTRLAVVTVAVLLALANVVSTGEPRHHVVEAGRWLAANAEESDTVYIDSRRVAHYARWYFVPLAPPGARAAVERAVRGGRHTLYVLEVSDSDGPVEPWLDGVGLEVVRRFAGGNGGAVIVAAPVGTDVSD</sequence>
<evidence type="ECO:0008006" key="4">
    <source>
        <dbReference type="Google" id="ProtNLM"/>
    </source>
</evidence>
<feature type="transmembrane region" description="Helical" evidence="1">
    <location>
        <begin position="304"/>
        <end position="321"/>
    </location>
</feature>
<keyword evidence="1" id="KW-1133">Transmembrane helix</keyword>
<keyword evidence="1" id="KW-0472">Membrane</keyword>
<evidence type="ECO:0000256" key="1">
    <source>
        <dbReference type="SAM" id="Phobius"/>
    </source>
</evidence>
<protein>
    <recommendedName>
        <fullName evidence="4">Glycosyltransferase RgtA/B/C/D-like domain-containing protein</fullName>
    </recommendedName>
</protein>
<organism evidence="2 3">
    <name type="scientific">Pseudazoarcus pumilus</name>
    <dbReference type="NCBI Taxonomy" id="2067960"/>
    <lineage>
        <taxon>Bacteria</taxon>
        <taxon>Pseudomonadati</taxon>
        <taxon>Pseudomonadota</taxon>
        <taxon>Betaproteobacteria</taxon>
        <taxon>Rhodocyclales</taxon>
        <taxon>Zoogloeaceae</taxon>
        <taxon>Pseudazoarcus</taxon>
    </lineage>
</organism>
<feature type="transmembrane region" description="Helical" evidence="1">
    <location>
        <begin position="275"/>
        <end position="292"/>
    </location>
</feature>
<keyword evidence="1" id="KW-0812">Transmembrane</keyword>
<accession>A0A2I6S8V5</accession>
<gene>
    <name evidence="2" type="ORF">C0099_12595</name>
</gene>
<feature type="transmembrane region" description="Helical" evidence="1">
    <location>
        <begin position="327"/>
        <end position="346"/>
    </location>
</feature>
<dbReference type="KEGG" id="atw:C0099_12595"/>
<evidence type="ECO:0000313" key="3">
    <source>
        <dbReference type="Proteomes" id="UP000242205"/>
    </source>
</evidence>
<dbReference type="OrthoDB" id="9179315at2"/>
<dbReference type="RefSeq" id="WP_102247740.1">
    <property type="nucleotide sequence ID" value="NZ_CP025682.1"/>
</dbReference>
<feature type="transmembrane region" description="Helical" evidence="1">
    <location>
        <begin position="82"/>
        <end position="103"/>
    </location>
</feature>